<gene>
    <name evidence="2" type="ORF">LCGC14_2651400</name>
</gene>
<dbReference type="SUPFAM" id="SSF102405">
    <property type="entry name" value="MCP/YpsA-like"/>
    <property type="match status" value="1"/>
</dbReference>
<sequence length="450" mass="46640">RSTDTASFEVEDVGIAAGTYRLPFSWRDAAGKVTRAGTARVVFYAPVREGPEGDNPRVRLTNPGTQSNVTGDASEESEAFIVTTPSDSDRIAVGINGGTSMSAWITGNRGQTWTKRTLPQSLDAPGEAAPEAGNVCCDPMLAADTLGNIWFGGLTFANGAGNPSRIVVNRIAAGTDSFQALTTGLPARTSGTQDKPMMTVDNSAASPTFGRLYVVWDEPAGGGVNIVISQCDTRVLGYPNASRCDNADNWSIPASVTPATGGYIYADVAAGPDGRVYVTWWDYSATNAIRGDVCNPSAQNCAAASGWGTPDTIAALDATGGNPVPFACPILAQPGGRGSTSPQVDVDRSGGAQDGRVYVSWSDLRPGSGATRCTGSGSPASTHLTWDSYVTSAASGALPGGVGALDEIFELAAAKQLKMDEAHGKPLFILNVAGYFDPLREMIRNAVGRG</sequence>
<reference evidence="2" key="1">
    <citation type="journal article" date="2015" name="Nature">
        <title>Complex archaea that bridge the gap between prokaryotes and eukaryotes.</title>
        <authorList>
            <person name="Spang A."/>
            <person name="Saw J.H."/>
            <person name="Jorgensen S.L."/>
            <person name="Zaremba-Niedzwiedzka K."/>
            <person name="Martijn J."/>
            <person name="Lind A.E."/>
            <person name="van Eijk R."/>
            <person name="Schleper C."/>
            <person name="Guy L."/>
            <person name="Ettema T.J."/>
        </authorList>
    </citation>
    <scope>NUCLEOTIDE SEQUENCE</scope>
</reference>
<dbReference type="SUPFAM" id="SSF50939">
    <property type="entry name" value="Sialidases"/>
    <property type="match status" value="1"/>
</dbReference>
<organism evidence="2">
    <name type="scientific">marine sediment metagenome</name>
    <dbReference type="NCBI Taxonomy" id="412755"/>
    <lineage>
        <taxon>unclassified sequences</taxon>
        <taxon>metagenomes</taxon>
        <taxon>ecological metagenomes</taxon>
    </lineage>
</organism>
<comment type="caution">
    <text evidence="2">The sequence shown here is derived from an EMBL/GenBank/DDBJ whole genome shotgun (WGS) entry which is preliminary data.</text>
</comment>
<feature type="non-terminal residue" evidence="2">
    <location>
        <position position="1"/>
    </location>
</feature>
<dbReference type="InterPro" id="IPR031100">
    <property type="entry name" value="LOG_fam"/>
</dbReference>
<proteinExistence type="predicted"/>
<evidence type="ECO:0000313" key="2">
    <source>
        <dbReference type="EMBL" id="KKK97573.1"/>
    </source>
</evidence>
<dbReference type="EMBL" id="LAZR01045990">
    <property type="protein sequence ID" value="KKK97573.1"/>
    <property type="molecule type" value="Genomic_DNA"/>
</dbReference>
<feature type="non-terminal residue" evidence="2">
    <location>
        <position position="450"/>
    </location>
</feature>
<name>A0A0F8ZUP2_9ZZZZ</name>
<dbReference type="Pfam" id="PF03641">
    <property type="entry name" value="Lysine_decarbox"/>
    <property type="match status" value="1"/>
</dbReference>
<protein>
    <submittedName>
        <fullName evidence="2">Uncharacterized protein</fullName>
    </submittedName>
</protein>
<dbReference type="AlphaFoldDB" id="A0A0F8ZUP2"/>
<dbReference type="Gene3D" id="3.40.50.450">
    <property type="match status" value="1"/>
</dbReference>
<feature type="compositionally biased region" description="Polar residues" evidence="1">
    <location>
        <begin position="62"/>
        <end position="71"/>
    </location>
</feature>
<accession>A0A0F8ZUP2</accession>
<feature type="region of interest" description="Disordered" evidence="1">
    <location>
        <begin position="48"/>
        <end position="75"/>
    </location>
</feature>
<dbReference type="InterPro" id="IPR036278">
    <property type="entry name" value="Sialidase_sf"/>
</dbReference>
<evidence type="ECO:0000256" key="1">
    <source>
        <dbReference type="SAM" id="MobiDB-lite"/>
    </source>
</evidence>